<comment type="catalytic activity">
    <reaction evidence="9 11">
        <text>[(1-&gt;4)-alpha-D-galacturonosyl methyl ester](n) + n H2O = [(1-&gt;4)-alpha-D-galacturonosyl](n) + n methanol + n H(+)</text>
        <dbReference type="Rhea" id="RHEA:22380"/>
        <dbReference type="Rhea" id="RHEA-COMP:14570"/>
        <dbReference type="Rhea" id="RHEA-COMP:14573"/>
        <dbReference type="ChEBI" id="CHEBI:15377"/>
        <dbReference type="ChEBI" id="CHEBI:15378"/>
        <dbReference type="ChEBI" id="CHEBI:17790"/>
        <dbReference type="ChEBI" id="CHEBI:140522"/>
        <dbReference type="ChEBI" id="CHEBI:140523"/>
        <dbReference type="EC" id="3.1.1.11"/>
    </reaction>
</comment>
<dbReference type="Gene3D" id="2.160.20.10">
    <property type="entry name" value="Single-stranded right-handed beta-helix, Pectin lyase-like"/>
    <property type="match status" value="1"/>
</dbReference>
<keyword evidence="5" id="KW-0964">Secreted</keyword>
<evidence type="ECO:0000256" key="6">
    <source>
        <dbReference type="ARBA" id="ARBA00022801"/>
    </source>
</evidence>
<dbReference type="PANTHER" id="PTHR31707">
    <property type="entry name" value="PECTINESTERASE"/>
    <property type="match status" value="1"/>
</dbReference>
<dbReference type="InterPro" id="IPR000070">
    <property type="entry name" value="Pectinesterase_cat"/>
</dbReference>
<dbReference type="GO" id="GO:0042545">
    <property type="term" value="P:cell wall modification"/>
    <property type="evidence" value="ECO:0007669"/>
    <property type="project" value="UniProtKB-UniRule"/>
</dbReference>
<accession>A0A830DCR6</accession>
<evidence type="ECO:0000256" key="4">
    <source>
        <dbReference type="ARBA" id="ARBA00022512"/>
    </source>
</evidence>
<dbReference type="Pfam" id="PF01095">
    <property type="entry name" value="Pectinesterase"/>
    <property type="match status" value="1"/>
</dbReference>
<dbReference type="Proteomes" id="UP000653305">
    <property type="component" value="Unassembled WGS sequence"/>
</dbReference>
<dbReference type="AlphaFoldDB" id="A0A830DCR6"/>
<comment type="subcellular location">
    <subcellularLocation>
        <location evidence="1">Secreted</location>
        <location evidence="1">Cell wall</location>
    </subcellularLocation>
</comment>
<dbReference type="EMBL" id="BMAC01001530">
    <property type="protein sequence ID" value="GFQ07509.1"/>
    <property type="molecule type" value="Genomic_DNA"/>
</dbReference>
<evidence type="ECO:0000256" key="7">
    <source>
        <dbReference type="ARBA" id="ARBA00023085"/>
    </source>
</evidence>
<evidence type="ECO:0000256" key="5">
    <source>
        <dbReference type="ARBA" id="ARBA00022525"/>
    </source>
</evidence>
<keyword evidence="4" id="KW-0134">Cell wall</keyword>
<proteinExistence type="predicted"/>
<evidence type="ECO:0000313" key="13">
    <source>
        <dbReference type="EMBL" id="GFQ07509.1"/>
    </source>
</evidence>
<dbReference type="InterPro" id="IPR011050">
    <property type="entry name" value="Pectin_lyase_fold/virulence"/>
</dbReference>
<name>A0A830DCR6_9LAMI</name>
<organism evidence="13 14">
    <name type="scientific">Phtheirospermum japonicum</name>
    <dbReference type="NCBI Taxonomy" id="374723"/>
    <lineage>
        <taxon>Eukaryota</taxon>
        <taxon>Viridiplantae</taxon>
        <taxon>Streptophyta</taxon>
        <taxon>Embryophyta</taxon>
        <taxon>Tracheophyta</taxon>
        <taxon>Spermatophyta</taxon>
        <taxon>Magnoliopsida</taxon>
        <taxon>eudicotyledons</taxon>
        <taxon>Gunneridae</taxon>
        <taxon>Pentapetalae</taxon>
        <taxon>asterids</taxon>
        <taxon>lamiids</taxon>
        <taxon>Lamiales</taxon>
        <taxon>Orobanchaceae</taxon>
        <taxon>Orobanchaceae incertae sedis</taxon>
        <taxon>Phtheirospermum</taxon>
    </lineage>
</organism>
<dbReference type="InterPro" id="IPR012334">
    <property type="entry name" value="Pectin_lyas_fold"/>
</dbReference>
<evidence type="ECO:0000256" key="11">
    <source>
        <dbReference type="RuleBase" id="RU000589"/>
    </source>
</evidence>
<dbReference type="FunFam" id="2.160.20.10:FF:000029">
    <property type="entry name" value="Pectinesterase 4"/>
    <property type="match status" value="1"/>
</dbReference>
<comment type="pathway">
    <text evidence="2 11">Glycan metabolism; pectin degradation; 2-dehydro-3-deoxy-D-gluconate from pectin: step 1/5.</text>
</comment>
<evidence type="ECO:0000256" key="1">
    <source>
        <dbReference type="ARBA" id="ARBA00004191"/>
    </source>
</evidence>
<gene>
    <name evidence="13" type="ORF">PHJA_002895000</name>
</gene>
<evidence type="ECO:0000259" key="12">
    <source>
        <dbReference type="Pfam" id="PF01095"/>
    </source>
</evidence>
<dbReference type="InterPro" id="IPR033131">
    <property type="entry name" value="Pectinesterase_Asp_AS"/>
</dbReference>
<evidence type="ECO:0000313" key="14">
    <source>
        <dbReference type="Proteomes" id="UP000653305"/>
    </source>
</evidence>
<reference evidence="13" key="1">
    <citation type="submission" date="2020-07" db="EMBL/GenBank/DDBJ databases">
        <title>Ethylene signaling mediates host invasion by parasitic plants.</title>
        <authorList>
            <person name="Yoshida S."/>
        </authorList>
    </citation>
    <scope>NUCLEOTIDE SEQUENCE</scope>
    <source>
        <strain evidence="13">Okayama</strain>
    </source>
</reference>
<keyword evidence="6 11" id="KW-0378">Hydrolase</keyword>
<feature type="active site" evidence="10">
    <location>
        <position position="242"/>
    </location>
</feature>
<dbReference type="OrthoDB" id="878921at2759"/>
<sequence>MPDDDRQNSFYTDCFAGDNLEACKDGFNSSVSQIQDSVSLSLNSSIDAILKGREILYKVDRCYRSPVTYDGRTPSWISSEDEELIQNANIKPDIVVEQDGSGNYRTISEAIKAAPSYRKQRFYIYVKQGIYSEYVNIGMDKWNLVMFGDGMYKTIVTGSKSKNGGYDINNSGTFIVQGKRFIARDMGFVNTAGNSGEQAVALYATTDRSVFYRCQINGYQDTLYVNAGLQFYRECDIYGTIDFIFGNAAAVIQSSTILAKRPQQGRGNAIVAQGRTDSRCQTAIVIQSSTIKAAEDLSGVTTALGRPWKTCSAVVYLNNYMESLISPIGWTPMNPGTPPDTIFLAEYGNKGPGSNVAGRVNWKGVRTNLSYNEANRYTVNSLISGSKWLAKTRVPYNPGL</sequence>
<dbReference type="UniPathway" id="UPA00545">
    <property type="reaction ID" value="UER00823"/>
</dbReference>
<dbReference type="PROSITE" id="PS00503">
    <property type="entry name" value="PECTINESTERASE_2"/>
    <property type="match status" value="1"/>
</dbReference>
<evidence type="ECO:0000256" key="2">
    <source>
        <dbReference type="ARBA" id="ARBA00005184"/>
    </source>
</evidence>
<comment type="caution">
    <text evidence="13">The sequence shown here is derived from an EMBL/GenBank/DDBJ whole genome shotgun (WGS) entry which is preliminary data.</text>
</comment>
<feature type="domain" description="Pectinesterase catalytic" evidence="12">
    <location>
        <begin position="93"/>
        <end position="385"/>
    </location>
</feature>
<evidence type="ECO:0000256" key="9">
    <source>
        <dbReference type="ARBA" id="ARBA00047928"/>
    </source>
</evidence>
<keyword evidence="7 11" id="KW-0063">Aspartyl esterase</keyword>
<dbReference type="GO" id="GO:0030599">
    <property type="term" value="F:pectinesterase activity"/>
    <property type="evidence" value="ECO:0007669"/>
    <property type="project" value="UniProtKB-UniRule"/>
</dbReference>
<dbReference type="EC" id="3.1.1.11" evidence="3 11"/>
<dbReference type="SUPFAM" id="SSF51126">
    <property type="entry name" value="Pectin lyase-like"/>
    <property type="match status" value="1"/>
</dbReference>
<evidence type="ECO:0000256" key="3">
    <source>
        <dbReference type="ARBA" id="ARBA00013229"/>
    </source>
</evidence>
<evidence type="ECO:0000256" key="8">
    <source>
        <dbReference type="ARBA" id="ARBA00023316"/>
    </source>
</evidence>
<keyword evidence="14" id="KW-1185">Reference proteome</keyword>
<dbReference type="GO" id="GO:0045490">
    <property type="term" value="P:pectin catabolic process"/>
    <property type="evidence" value="ECO:0007669"/>
    <property type="project" value="UniProtKB-UniRule"/>
</dbReference>
<evidence type="ECO:0000256" key="10">
    <source>
        <dbReference type="PROSITE-ProRule" id="PRU10040"/>
    </source>
</evidence>
<keyword evidence="8" id="KW-0961">Cell wall biogenesis/degradation</keyword>
<protein>
    <recommendedName>
        <fullName evidence="3 11">Pectinesterase</fullName>
        <ecNumber evidence="3 11">3.1.1.11</ecNumber>
    </recommendedName>
</protein>